<dbReference type="AlphaFoldDB" id="A0AAD7J6K0"/>
<accession>A0AAD7J6K0</accession>
<keyword evidence="2" id="KW-1185">Reference proteome</keyword>
<proteinExistence type="predicted"/>
<dbReference type="SUPFAM" id="SSF52058">
    <property type="entry name" value="L domain-like"/>
    <property type="match status" value="1"/>
</dbReference>
<evidence type="ECO:0000313" key="2">
    <source>
        <dbReference type="Proteomes" id="UP001215280"/>
    </source>
</evidence>
<gene>
    <name evidence="1" type="ORF">DFH07DRAFT_958827</name>
</gene>
<reference evidence="1" key="1">
    <citation type="submission" date="2023-03" db="EMBL/GenBank/DDBJ databases">
        <title>Massive genome expansion in bonnet fungi (Mycena s.s.) driven by repeated elements and novel gene families across ecological guilds.</title>
        <authorList>
            <consortium name="Lawrence Berkeley National Laboratory"/>
            <person name="Harder C.B."/>
            <person name="Miyauchi S."/>
            <person name="Viragh M."/>
            <person name="Kuo A."/>
            <person name="Thoen E."/>
            <person name="Andreopoulos B."/>
            <person name="Lu D."/>
            <person name="Skrede I."/>
            <person name="Drula E."/>
            <person name="Henrissat B."/>
            <person name="Morin E."/>
            <person name="Kohler A."/>
            <person name="Barry K."/>
            <person name="LaButti K."/>
            <person name="Morin E."/>
            <person name="Salamov A."/>
            <person name="Lipzen A."/>
            <person name="Mereny Z."/>
            <person name="Hegedus B."/>
            <person name="Baldrian P."/>
            <person name="Stursova M."/>
            <person name="Weitz H."/>
            <person name="Taylor A."/>
            <person name="Grigoriev I.V."/>
            <person name="Nagy L.G."/>
            <person name="Martin F."/>
            <person name="Kauserud H."/>
        </authorList>
    </citation>
    <scope>NUCLEOTIDE SEQUENCE</scope>
    <source>
        <strain evidence="1">CBHHK188m</strain>
    </source>
</reference>
<evidence type="ECO:0000313" key="1">
    <source>
        <dbReference type="EMBL" id="KAJ7757230.1"/>
    </source>
</evidence>
<dbReference type="EMBL" id="JARJLG010000059">
    <property type="protein sequence ID" value="KAJ7757230.1"/>
    <property type="molecule type" value="Genomic_DNA"/>
</dbReference>
<name>A0AAD7J6K0_9AGAR</name>
<organism evidence="1 2">
    <name type="scientific">Mycena maculata</name>
    <dbReference type="NCBI Taxonomy" id="230809"/>
    <lineage>
        <taxon>Eukaryota</taxon>
        <taxon>Fungi</taxon>
        <taxon>Dikarya</taxon>
        <taxon>Basidiomycota</taxon>
        <taxon>Agaricomycotina</taxon>
        <taxon>Agaricomycetes</taxon>
        <taxon>Agaricomycetidae</taxon>
        <taxon>Agaricales</taxon>
        <taxon>Marasmiineae</taxon>
        <taxon>Mycenaceae</taxon>
        <taxon>Mycena</taxon>
    </lineage>
</organism>
<comment type="caution">
    <text evidence="1">The sequence shown here is derived from an EMBL/GenBank/DDBJ whole genome shotgun (WGS) entry which is preliminary data.</text>
</comment>
<sequence>MANSVHYRDRACLDGMRGYPYVDDDNSSRIQSTPESVFRKSVRHLLLYEVSLQAANFIISASSSVEDLWILAERHSLLPIIGALPLKRLHCSLQILFGHAAQIDFAHPLFSRLTHLELFDTVPWTGVTDLALIPHLSHLCFTQNGFLSDSLPILSTCKSLRVLVFLTLDESDPPRLVEEYSALTQLAKDPRFVMMACDNFDWQMGALTGTDYWSRAEDFIAKRVSGQIDPLQYMIEGDESENLV</sequence>
<dbReference type="Proteomes" id="UP001215280">
    <property type="component" value="Unassembled WGS sequence"/>
</dbReference>
<protein>
    <submittedName>
        <fullName evidence="1">Uncharacterized protein</fullName>
    </submittedName>
</protein>